<dbReference type="Pfam" id="PF00005">
    <property type="entry name" value="ABC_tran"/>
    <property type="match status" value="1"/>
</dbReference>
<dbReference type="PANTHER" id="PTHR42788:SF13">
    <property type="entry name" value="ALIPHATIC SULFONATES IMPORT ATP-BINDING PROTEIN SSUB"/>
    <property type="match status" value="1"/>
</dbReference>
<dbReference type="OrthoDB" id="8773773at2"/>
<evidence type="ECO:0000256" key="3">
    <source>
        <dbReference type="ARBA" id="ARBA00022840"/>
    </source>
</evidence>
<evidence type="ECO:0000256" key="2">
    <source>
        <dbReference type="ARBA" id="ARBA00022741"/>
    </source>
</evidence>
<dbReference type="InterPro" id="IPR003593">
    <property type="entry name" value="AAA+_ATPase"/>
</dbReference>
<dbReference type="EMBL" id="PGFB01000001">
    <property type="protein sequence ID" value="PJJ65354.1"/>
    <property type="molecule type" value="Genomic_DNA"/>
</dbReference>
<dbReference type="Proteomes" id="UP000230161">
    <property type="component" value="Unassembled WGS sequence"/>
</dbReference>
<keyword evidence="1" id="KW-0813">Transport</keyword>
<dbReference type="InterPro" id="IPR050166">
    <property type="entry name" value="ABC_transporter_ATP-bind"/>
</dbReference>
<dbReference type="SUPFAM" id="SSF52540">
    <property type="entry name" value="P-loop containing nucleoside triphosphate hydrolases"/>
    <property type="match status" value="1"/>
</dbReference>
<dbReference type="GO" id="GO:0016887">
    <property type="term" value="F:ATP hydrolysis activity"/>
    <property type="evidence" value="ECO:0007669"/>
    <property type="project" value="InterPro"/>
</dbReference>
<accession>A0A2M9C499</accession>
<gene>
    <name evidence="5" type="ORF">CLV54_0386</name>
</gene>
<dbReference type="PROSITE" id="PS50893">
    <property type="entry name" value="ABC_TRANSPORTER_2"/>
    <property type="match status" value="1"/>
</dbReference>
<dbReference type="GO" id="GO:0005524">
    <property type="term" value="F:ATP binding"/>
    <property type="evidence" value="ECO:0007669"/>
    <property type="project" value="UniProtKB-KW"/>
</dbReference>
<reference evidence="5 6" key="1">
    <citation type="submission" date="2017-11" db="EMBL/GenBank/DDBJ databases">
        <title>Genomic Encyclopedia of Archaeal and Bacterial Type Strains, Phase II (KMG-II): From Individual Species to Whole Genera.</title>
        <authorList>
            <person name="Goeker M."/>
        </authorList>
    </citation>
    <scope>NUCLEOTIDE SEQUENCE [LARGE SCALE GENOMIC DNA]</scope>
    <source>
        <strain evidence="5 6">DSM 25625</strain>
    </source>
</reference>
<keyword evidence="3 5" id="KW-0067">ATP-binding</keyword>
<dbReference type="SMART" id="SM00382">
    <property type="entry name" value="AAA"/>
    <property type="match status" value="1"/>
</dbReference>
<sequence>MTTARASSGDAWAELRSVSKTYQSRNQPVTAVHDVSLSIARGEFISIVGPSGCGKSTLLSMLAGLSQPTTGEVRIHGQAITKPYPGVGIVFQRDLLLEWLTVKQNVLFQIDMRRGRVKDYEGRARELLAQVGLQGFENRYPSELSGGMRQRVAICRALIHSPEVLLLDEPFGALDSLTREQMNLDLQDLWLDGKPTVVLITHDINEALFLSDRVLVMSSRPGTFVDDIRIDVPRPRDVSSVVSEEMRVHAATIRTHFENLGVLGHRTGRAAPPTETKEG</sequence>
<dbReference type="InterPro" id="IPR027417">
    <property type="entry name" value="P-loop_NTPase"/>
</dbReference>
<evidence type="ECO:0000313" key="6">
    <source>
        <dbReference type="Proteomes" id="UP000230161"/>
    </source>
</evidence>
<name>A0A2M9C499_9MICO</name>
<evidence type="ECO:0000256" key="1">
    <source>
        <dbReference type="ARBA" id="ARBA00022448"/>
    </source>
</evidence>
<dbReference type="Gene3D" id="3.40.50.300">
    <property type="entry name" value="P-loop containing nucleotide triphosphate hydrolases"/>
    <property type="match status" value="1"/>
</dbReference>
<dbReference type="RefSeq" id="WP_157802765.1">
    <property type="nucleotide sequence ID" value="NZ_PGFB01000001.1"/>
</dbReference>
<feature type="domain" description="ABC transporter" evidence="4">
    <location>
        <begin position="13"/>
        <end position="244"/>
    </location>
</feature>
<proteinExistence type="predicted"/>
<organism evidence="5 6">
    <name type="scientific">Compostimonas suwonensis</name>
    <dbReference type="NCBI Taxonomy" id="1048394"/>
    <lineage>
        <taxon>Bacteria</taxon>
        <taxon>Bacillati</taxon>
        <taxon>Actinomycetota</taxon>
        <taxon>Actinomycetes</taxon>
        <taxon>Micrococcales</taxon>
        <taxon>Microbacteriaceae</taxon>
        <taxon>Compostimonas</taxon>
    </lineage>
</organism>
<dbReference type="PROSITE" id="PS00211">
    <property type="entry name" value="ABC_TRANSPORTER_1"/>
    <property type="match status" value="1"/>
</dbReference>
<keyword evidence="2" id="KW-0547">Nucleotide-binding</keyword>
<evidence type="ECO:0000313" key="5">
    <source>
        <dbReference type="EMBL" id="PJJ65354.1"/>
    </source>
</evidence>
<dbReference type="CDD" id="cd03293">
    <property type="entry name" value="ABC_NrtD_SsuB_transporters"/>
    <property type="match status" value="1"/>
</dbReference>
<dbReference type="InterPro" id="IPR017871">
    <property type="entry name" value="ABC_transporter-like_CS"/>
</dbReference>
<dbReference type="InterPro" id="IPR003439">
    <property type="entry name" value="ABC_transporter-like_ATP-bd"/>
</dbReference>
<dbReference type="PANTHER" id="PTHR42788">
    <property type="entry name" value="TAURINE IMPORT ATP-BINDING PROTEIN-RELATED"/>
    <property type="match status" value="1"/>
</dbReference>
<keyword evidence="6" id="KW-1185">Reference proteome</keyword>
<dbReference type="AlphaFoldDB" id="A0A2M9C499"/>
<protein>
    <submittedName>
        <fullName evidence="5">NitT/TauT family transport system ATP-binding protein</fullName>
    </submittedName>
</protein>
<comment type="caution">
    <text evidence="5">The sequence shown here is derived from an EMBL/GenBank/DDBJ whole genome shotgun (WGS) entry which is preliminary data.</text>
</comment>
<evidence type="ECO:0000259" key="4">
    <source>
        <dbReference type="PROSITE" id="PS50893"/>
    </source>
</evidence>